<comment type="caution">
    <text evidence="5">The sequence shown here is derived from an EMBL/GenBank/DDBJ whole genome shotgun (WGS) entry which is preliminary data.</text>
</comment>
<feature type="domain" description="TcfC Usher-like barrel" evidence="4">
    <location>
        <begin position="330"/>
        <end position="747"/>
    </location>
</feature>
<dbReference type="Pfam" id="PF16967">
    <property type="entry name" value="TcfC"/>
    <property type="match status" value="1"/>
</dbReference>
<evidence type="ECO:0000313" key="5">
    <source>
        <dbReference type="EMBL" id="KWF51933.1"/>
    </source>
</evidence>
<evidence type="ECO:0000313" key="6">
    <source>
        <dbReference type="Proteomes" id="UP000063236"/>
    </source>
</evidence>
<proteinExistence type="predicted"/>
<dbReference type="EMBL" id="LPJV01000036">
    <property type="protein sequence ID" value="KWF51933.1"/>
    <property type="molecule type" value="Genomic_DNA"/>
</dbReference>
<dbReference type="Pfam" id="PF15976">
    <property type="entry name" value="CooC_C"/>
    <property type="match status" value="1"/>
</dbReference>
<gene>
    <name evidence="5" type="ORF">WL88_18790</name>
</gene>
<protein>
    <recommendedName>
        <fullName evidence="7">Fimbrial protein</fullName>
    </recommendedName>
</protein>
<sequence length="882" mass="94996">MPPGFEDIARGQIEQLEIRLLDRSLGVFPVRVDPDEVRLEQPEAVLEAIETGDARASAERQAIIDALSVPMARNGHLACKTSPSANGCGYLDTQTAAVIFNDSEGALDLFLNKNWLPQPDVGGDLYRTQSADAENAFVHRQTINFTSGRAYRNLSVTGAGALGVMTNGFVGMNWTMFNAESQGQSNTRLSFDNLYYRYDLSRRYYGQIGRMDQRYLSSALGGNFGFTMLPLGSFDGVRVGTTQAYLNRNAAARGTPIVVLLPRDARIDAYRGSQLLGTFYLNSGINTLDSSAFPEGRYSVELRIYESDVLSRTEFQHFSKSGGDFADRSTQWFVQGGRQTGDDQGADDPTGPSKRFNVQTGVRVTLPFDLALTSGVAAVGGALYNETRVDWRHSFRHGTLDVSAAYFAGNDGSRGNTQQINFTNGVSWMVSRYQLRGTSCNGAQYSAARDIGCYDSLSATISFPVAGWQATTAYNFNRSLGRRLSYGWPSDAGLPVRPDGHERSGDNVSRALQVALSRTYKWGGAMVNMRVGAYYSRNSGNRPHDMGVLASVTLSAASQPPTSSGMTTFTSAGIDLRTVRSGDMQIGYNANRTWNWQNGTNRELALDLNGYRDETLSASVRGRIDGRYGNLSMTAGGSYSRMTGGINPSFNGTYASSLAIGSPGMFVGPDAGQGEPAAALAVTVDKRDDGQAAGAAELVVNGMRPVTLGFGSRVMMPIEGFSSTSAEVRDSAAREAAVTASVKSGGGVRHYFMMPGKIVSRDVGASVTYTYVGRLLGPNGVALSGARLLNAPAAAADDDGGFLIELGYRPDTLYAVTSDGVLRCPVKVRTRQDVVMLTGDIRCESIDQAALPEQLRKRSYAQRLLKIVPALHAHLSASDVSR</sequence>
<dbReference type="AlphaFoldDB" id="A0AAW3PF37"/>
<evidence type="ECO:0008006" key="7">
    <source>
        <dbReference type="Google" id="ProtNLM"/>
    </source>
</evidence>
<evidence type="ECO:0000256" key="1">
    <source>
        <dbReference type="ARBA" id="ARBA00022729"/>
    </source>
</evidence>
<name>A0AAW3PF37_9BURK</name>
<evidence type="ECO:0000259" key="2">
    <source>
        <dbReference type="Pfam" id="PF15976"/>
    </source>
</evidence>
<evidence type="ECO:0000259" key="4">
    <source>
        <dbReference type="Pfam" id="PF17271"/>
    </source>
</evidence>
<dbReference type="Proteomes" id="UP000063236">
    <property type="component" value="Unassembled WGS sequence"/>
</dbReference>
<feature type="domain" description="Pilus assembly protein E-set like" evidence="3">
    <location>
        <begin position="254"/>
        <end position="320"/>
    </location>
</feature>
<reference evidence="5 6" key="1">
    <citation type="submission" date="2015-11" db="EMBL/GenBank/DDBJ databases">
        <title>Expanding the genomic diversity of Burkholderia species for the development of highly accurate diagnostics.</title>
        <authorList>
            <person name="Sahl J."/>
            <person name="Keim P."/>
            <person name="Wagner D."/>
        </authorList>
    </citation>
    <scope>NUCLEOTIDE SEQUENCE [LARGE SCALE GENOMIC DNA]</scope>
    <source>
        <strain evidence="5 6">MSMB378WGS</strain>
    </source>
</reference>
<accession>A0AAW3PF37</accession>
<keyword evidence="1" id="KW-0732">Signal</keyword>
<dbReference type="InterPro" id="IPR035224">
    <property type="entry name" value="Usher_TcfC"/>
</dbReference>
<organism evidence="5 6">
    <name type="scientific">Burkholderia diffusa</name>
    <dbReference type="NCBI Taxonomy" id="488732"/>
    <lineage>
        <taxon>Bacteria</taxon>
        <taxon>Pseudomonadati</taxon>
        <taxon>Pseudomonadota</taxon>
        <taxon>Betaproteobacteria</taxon>
        <taxon>Burkholderiales</taxon>
        <taxon>Burkholderiaceae</taxon>
        <taxon>Burkholderia</taxon>
        <taxon>Burkholderia cepacia complex</taxon>
    </lineage>
</organism>
<evidence type="ECO:0000259" key="3">
    <source>
        <dbReference type="Pfam" id="PF16967"/>
    </source>
</evidence>
<dbReference type="Pfam" id="PF17271">
    <property type="entry name" value="Usher_TcfC"/>
    <property type="match status" value="1"/>
</dbReference>
<feature type="domain" description="Pilus assembly protein C-terminal" evidence="2">
    <location>
        <begin position="754"/>
        <end position="844"/>
    </location>
</feature>
<dbReference type="InterPro" id="IPR031917">
    <property type="entry name" value="Pilus_assem_C"/>
</dbReference>
<dbReference type="InterPro" id="IPR032636">
    <property type="entry name" value="Pilus_assem_E-set-like_dom"/>
</dbReference>